<dbReference type="RefSeq" id="WP_379978338.1">
    <property type="nucleotide sequence ID" value="NZ_JBHSFV010000005.1"/>
</dbReference>
<keyword evidence="2" id="KW-1185">Reference proteome</keyword>
<dbReference type="Proteomes" id="UP001596043">
    <property type="component" value="Unassembled WGS sequence"/>
</dbReference>
<reference evidence="2" key="1">
    <citation type="journal article" date="2019" name="Int. J. Syst. Evol. Microbiol.">
        <title>The Global Catalogue of Microorganisms (GCM) 10K type strain sequencing project: providing services to taxonomists for standard genome sequencing and annotation.</title>
        <authorList>
            <consortium name="The Broad Institute Genomics Platform"/>
            <consortium name="The Broad Institute Genome Sequencing Center for Infectious Disease"/>
            <person name="Wu L."/>
            <person name="Ma J."/>
        </authorList>
    </citation>
    <scope>NUCLEOTIDE SEQUENCE [LARGE SCALE GENOMIC DNA]</scope>
    <source>
        <strain evidence="2">YJ-61-S</strain>
    </source>
</reference>
<organism evidence="1 2">
    <name type="scientific">Dokdonia ponticola</name>
    <dbReference type="NCBI Taxonomy" id="2041041"/>
    <lineage>
        <taxon>Bacteria</taxon>
        <taxon>Pseudomonadati</taxon>
        <taxon>Bacteroidota</taxon>
        <taxon>Flavobacteriia</taxon>
        <taxon>Flavobacteriales</taxon>
        <taxon>Flavobacteriaceae</taxon>
        <taxon>Dokdonia</taxon>
    </lineage>
</organism>
<accession>A0ABV9HXR7</accession>
<evidence type="ECO:0000313" key="2">
    <source>
        <dbReference type="Proteomes" id="UP001596043"/>
    </source>
</evidence>
<comment type="caution">
    <text evidence="1">The sequence shown here is derived from an EMBL/GenBank/DDBJ whole genome shotgun (WGS) entry which is preliminary data.</text>
</comment>
<gene>
    <name evidence="1" type="ORF">ACFO3O_09355</name>
</gene>
<proteinExistence type="predicted"/>
<sequence>MTTKLNLRPAIIFLLLFGFAQGAFSQVTKEQEIISKNVRIDKYHDREELLAMNKGQLLDLYIQRIDVIIKILPNIAFTTKPGVTMSDLGIPDTKEHRKALLDNIEATSSYFEDTMAFQKLVLPYSDKSSLLSAILFYEQTLKSLHTYNDFD</sequence>
<protein>
    <submittedName>
        <fullName evidence="1">Uncharacterized protein</fullName>
    </submittedName>
</protein>
<name>A0ABV9HXR7_9FLAO</name>
<evidence type="ECO:0000313" key="1">
    <source>
        <dbReference type="EMBL" id="MFC4634111.1"/>
    </source>
</evidence>
<dbReference type="EMBL" id="JBHSFV010000005">
    <property type="protein sequence ID" value="MFC4634111.1"/>
    <property type="molecule type" value="Genomic_DNA"/>
</dbReference>